<evidence type="ECO:0000313" key="2">
    <source>
        <dbReference type="EMBL" id="EGX47205.1"/>
    </source>
</evidence>
<protein>
    <submittedName>
        <fullName evidence="2">Uncharacterized protein</fullName>
    </submittedName>
</protein>
<dbReference type="InParanoid" id="G1XHX4"/>
<dbReference type="GeneID" id="22895064"/>
<gene>
    <name evidence="2" type="ORF">AOL_s00091g26</name>
</gene>
<dbReference type="Proteomes" id="UP000008784">
    <property type="component" value="Unassembled WGS sequence"/>
</dbReference>
<proteinExistence type="predicted"/>
<dbReference type="RefSeq" id="XP_011124086.1">
    <property type="nucleotide sequence ID" value="XM_011125784.1"/>
</dbReference>
<keyword evidence="3" id="KW-1185">Reference proteome</keyword>
<evidence type="ECO:0000256" key="1">
    <source>
        <dbReference type="SAM" id="MobiDB-lite"/>
    </source>
</evidence>
<name>G1XHX4_ARTOA</name>
<comment type="caution">
    <text evidence="2">The sequence shown here is derived from an EMBL/GenBank/DDBJ whole genome shotgun (WGS) entry which is preliminary data.</text>
</comment>
<feature type="region of interest" description="Disordered" evidence="1">
    <location>
        <begin position="138"/>
        <end position="161"/>
    </location>
</feature>
<accession>G1XHX4</accession>
<feature type="region of interest" description="Disordered" evidence="1">
    <location>
        <begin position="1"/>
        <end position="27"/>
    </location>
</feature>
<feature type="compositionally biased region" description="Basic and acidic residues" evidence="1">
    <location>
        <begin position="143"/>
        <end position="152"/>
    </location>
</feature>
<reference evidence="2 3" key="1">
    <citation type="journal article" date="2011" name="PLoS Pathog.">
        <title>Genomic and proteomic analyses of the fungus Arthrobotrys oligospora provide insights into nematode-trap formation.</title>
        <authorList>
            <person name="Yang J."/>
            <person name="Wang L."/>
            <person name="Ji X."/>
            <person name="Feng Y."/>
            <person name="Li X."/>
            <person name="Zou C."/>
            <person name="Xu J."/>
            <person name="Ren Y."/>
            <person name="Mi Q."/>
            <person name="Wu J."/>
            <person name="Liu S."/>
            <person name="Liu Y."/>
            <person name="Huang X."/>
            <person name="Wang H."/>
            <person name="Niu X."/>
            <person name="Li J."/>
            <person name="Liang L."/>
            <person name="Luo Y."/>
            <person name="Ji K."/>
            <person name="Zhou W."/>
            <person name="Yu Z."/>
            <person name="Li G."/>
            <person name="Liu Y."/>
            <person name="Li L."/>
            <person name="Qiao M."/>
            <person name="Feng L."/>
            <person name="Zhang K.-Q."/>
        </authorList>
    </citation>
    <scope>NUCLEOTIDE SEQUENCE [LARGE SCALE GENOMIC DNA]</scope>
    <source>
        <strain evidence="3">ATCC 24927 / CBS 115.81 / DSM 1491</strain>
    </source>
</reference>
<sequence>MSTSQHVSAAPPRVPAPERGPGEKLTDRKVRHAFEDPYWDWELYGFKAVLKQHKRRCKNILLQLTESSLPVPPLIGKFAELGEKVQGQVLDWLVADIKLSQPKLRDIMLAMILATSTDGNNWFVAYIFDKQVENLKRNKPRRRQSERVHESAETNTTESHT</sequence>
<dbReference type="AlphaFoldDB" id="G1XHX4"/>
<evidence type="ECO:0000313" key="3">
    <source>
        <dbReference type="Proteomes" id="UP000008784"/>
    </source>
</evidence>
<dbReference type="HOGENOM" id="CLU_1643295_0_0_1"/>
<organism evidence="2 3">
    <name type="scientific">Arthrobotrys oligospora (strain ATCC 24927 / CBS 115.81 / DSM 1491)</name>
    <name type="common">Nematode-trapping fungus</name>
    <name type="synonym">Didymozoophaga oligospora</name>
    <dbReference type="NCBI Taxonomy" id="756982"/>
    <lineage>
        <taxon>Eukaryota</taxon>
        <taxon>Fungi</taxon>
        <taxon>Dikarya</taxon>
        <taxon>Ascomycota</taxon>
        <taxon>Pezizomycotina</taxon>
        <taxon>Orbiliomycetes</taxon>
        <taxon>Orbiliales</taxon>
        <taxon>Orbiliaceae</taxon>
        <taxon>Orbilia</taxon>
        <taxon>Orbilia oligospora</taxon>
    </lineage>
</organism>
<dbReference type="EMBL" id="ADOT01000165">
    <property type="protein sequence ID" value="EGX47205.1"/>
    <property type="molecule type" value="Genomic_DNA"/>
</dbReference>